<dbReference type="EMBL" id="AF331161">
    <property type="protein sequence ID" value="AAK95507.1"/>
    <property type="molecule type" value="Genomic_DNA"/>
</dbReference>
<keyword evidence="16 20" id="KW-0496">Mitochondrion</keyword>
<dbReference type="InterPro" id="IPR034210">
    <property type="entry name" value="CcO_II_C"/>
</dbReference>
<dbReference type="GO" id="GO:0005743">
    <property type="term" value="C:mitochondrial inner membrane"/>
    <property type="evidence" value="ECO:0007669"/>
    <property type="project" value="UniProtKB-SubCell"/>
</dbReference>
<geneLocation type="mitochondrion" evidence="20"/>
<dbReference type="SUPFAM" id="SSF81464">
    <property type="entry name" value="Cytochrome c oxidase subunit II-like, transmembrane region"/>
    <property type="match status" value="1"/>
</dbReference>
<dbReference type="PANTHER" id="PTHR22888:SF9">
    <property type="entry name" value="CYTOCHROME C OXIDASE SUBUNIT 2"/>
    <property type="match status" value="1"/>
</dbReference>
<evidence type="ECO:0000256" key="10">
    <source>
        <dbReference type="ARBA" id="ARBA00022967"/>
    </source>
</evidence>
<keyword evidence="10" id="KW-1278">Translocase</keyword>
<dbReference type="Gene3D" id="2.60.40.420">
    <property type="entry name" value="Cupredoxins - blue copper proteins"/>
    <property type="match status" value="1"/>
</dbReference>
<comment type="catalytic activity">
    <reaction evidence="15">
        <text>4 Fe(II)-[cytochrome c] + O2 + 8 H(+)(in) = 4 Fe(III)-[cytochrome c] + 2 H2O + 4 H(+)(out)</text>
        <dbReference type="Rhea" id="RHEA:11436"/>
        <dbReference type="Rhea" id="RHEA-COMP:10350"/>
        <dbReference type="Rhea" id="RHEA-COMP:14399"/>
        <dbReference type="ChEBI" id="CHEBI:15377"/>
        <dbReference type="ChEBI" id="CHEBI:15378"/>
        <dbReference type="ChEBI" id="CHEBI:15379"/>
        <dbReference type="ChEBI" id="CHEBI:29033"/>
        <dbReference type="ChEBI" id="CHEBI:29034"/>
        <dbReference type="EC" id="7.1.1.9"/>
    </reaction>
    <physiologicalReaction direction="left-to-right" evidence="15">
        <dbReference type="Rhea" id="RHEA:11437"/>
    </physiologicalReaction>
</comment>
<dbReference type="SUPFAM" id="SSF49503">
    <property type="entry name" value="Cupredoxins"/>
    <property type="match status" value="1"/>
</dbReference>
<evidence type="ECO:0000256" key="11">
    <source>
        <dbReference type="ARBA" id="ARBA00022982"/>
    </source>
</evidence>
<evidence type="ECO:0000259" key="18">
    <source>
        <dbReference type="PROSITE" id="PS50857"/>
    </source>
</evidence>
<evidence type="ECO:0000256" key="13">
    <source>
        <dbReference type="ARBA" id="ARBA00023008"/>
    </source>
</evidence>
<dbReference type="AlphaFoldDB" id="Q953W9"/>
<dbReference type="InterPro" id="IPR036257">
    <property type="entry name" value="Cyt_c_oxidase_su2_TM_sf"/>
</dbReference>
<comment type="subcellular location">
    <subcellularLocation>
        <location evidence="1 16">Mitochondrion inner membrane</location>
        <topology evidence="1 16">Multi-pass membrane protein</topology>
    </subcellularLocation>
</comment>
<evidence type="ECO:0000256" key="2">
    <source>
        <dbReference type="ARBA" id="ARBA00007866"/>
    </source>
</evidence>
<evidence type="ECO:0000256" key="3">
    <source>
        <dbReference type="ARBA" id="ARBA00015946"/>
    </source>
</evidence>
<dbReference type="InterPro" id="IPR011759">
    <property type="entry name" value="Cyt_c_oxidase_su2_TM_dom"/>
</dbReference>
<keyword evidence="14 16" id="KW-0472">Membrane</keyword>
<keyword evidence="13 16" id="KW-0186">Copper</keyword>
<evidence type="ECO:0000256" key="15">
    <source>
        <dbReference type="ARBA" id="ARBA00049512"/>
    </source>
</evidence>
<evidence type="ECO:0000256" key="7">
    <source>
        <dbReference type="ARBA" id="ARBA00022723"/>
    </source>
</evidence>
<dbReference type="CTD" id="4513"/>
<evidence type="ECO:0000256" key="1">
    <source>
        <dbReference type="ARBA" id="ARBA00004448"/>
    </source>
</evidence>
<feature type="transmembrane region" description="Helical" evidence="17">
    <location>
        <begin position="58"/>
        <end position="81"/>
    </location>
</feature>
<dbReference type="GO" id="GO:0005507">
    <property type="term" value="F:copper ion binding"/>
    <property type="evidence" value="ECO:0007669"/>
    <property type="project" value="InterPro"/>
</dbReference>
<dbReference type="InterPro" id="IPR008972">
    <property type="entry name" value="Cupredoxin"/>
</dbReference>
<keyword evidence="6 16" id="KW-0812">Transmembrane</keyword>
<evidence type="ECO:0000256" key="6">
    <source>
        <dbReference type="ARBA" id="ARBA00022692"/>
    </source>
</evidence>
<evidence type="ECO:0000256" key="9">
    <source>
        <dbReference type="ARBA" id="ARBA00022842"/>
    </source>
</evidence>
<proteinExistence type="inferred from homology"/>
<comment type="function">
    <text evidence="16">Component of the cytochrome c oxidase, the last enzyme in the mitochondrial electron transport chain which drives oxidative phosphorylation. The respiratory chain contains 3 multisubunit complexes succinate dehydrogenase (complex II, CII), ubiquinol-cytochrome c oxidoreductase (cytochrome b-c1 complex, complex III, CIII) and cytochrome c oxidase (complex IV, CIV), that cooperate to transfer electrons derived from NADH and succinate to molecular oxygen, creating an electrochemical gradient over the inner membrane that drives transmembrane transport and the ATP synthase. Cytochrome c oxidase is the component of the respiratory chain that catalyzes the reduction of oxygen to water. Electrons originating from reduced cytochrome c in the intermembrane space (IMS) are transferred via the dinuclear copper A center (CU(A)) of subunit 2 and heme A of subunit 1 to the active site in subunit 1, a binuclear center (BNC) formed by heme A3 and copper B (CU(B)). The BNC reduces molecular oxygen to 2 water molecules using 4 electrons from cytochrome c in the IMS and 4 protons from the mitochondrial matrix.</text>
</comment>
<evidence type="ECO:0000256" key="16">
    <source>
        <dbReference type="RuleBase" id="RU000457"/>
    </source>
</evidence>
<keyword evidence="4 16" id="KW-0813">Transport</keyword>
<reference evidence="20" key="1">
    <citation type="journal article" date="2001" name="Mol. Biol. Evol.">
        <title>The complete mitochondrial genome of the articulate brachiopod Terebratalia transversa.</title>
        <authorList>
            <person name="Helfenbein K.G."/>
            <person name="Brown W.M."/>
            <person name="Boore J.L."/>
        </authorList>
    </citation>
    <scope>NUCLEOTIDE SEQUENCE</scope>
</reference>
<dbReference type="PANTHER" id="PTHR22888">
    <property type="entry name" value="CYTOCHROME C OXIDASE, SUBUNIT II"/>
    <property type="match status" value="1"/>
</dbReference>
<evidence type="ECO:0000259" key="19">
    <source>
        <dbReference type="PROSITE" id="PS50999"/>
    </source>
</evidence>
<keyword evidence="9" id="KW-0460">Magnesium</keyword>
<evidence type="ECO:0000256" key="5">
    <source>
        <dbReference type="ARBA" id="ARBA00022660"/>
    </source>
</evidence>
<feature type="domain" description="Cytochrome oxidase subunit II copper A binding" evidence="18">
    <location>
        <begin position="88"/>
        <end position="223"/>
    </location>
</feature>
<keyword evidence="8 16" id="KW-0999">Mitochondrion inner membrane</keyword>
<keyword evidence="12 17" id="KW-1133">Transmembrane helix</keyword>
<protein>
    <recommendedName>
        <fullName evidence="3 16">Cytochrome c oxidase subunit 2</fullName>
    </recommendedName>
</protein>
<dbReference type="Pfam" id="PF02790">
    <property type="entry name" value="COX2_TM"/>
    <property type="match status" value="1"/>
</dbReference>
<dbReference type="PROSITE" id="PS50857">
    <property type="entry name" value="COX2_CUA"/>
    <property type="match status" value="1"/>
</dbReference>
<dbReference type="Pfam" id="PF00116">
    <property type="entry name" value="COX2"/>
    <property type="match status" value="1"/>
</dbReference>
<dbReference type="Gene3D" id="1.10.287.90">
    <property type="match status" value="1"/>
</dbReference>
<dbReference type="RefSeq" id="NP_203516.1">
    <property type="nucleotide sequence ID" value="NC_003086.1"/>
</dbReference>
<dbReference type="GO" id="GO:0004129">
    <property type="term" value="F:cytochrome-c oxidase activity"/>
    <property type="evidence" value="ECO:0007669"/>
    <property type="project" value="UniProtKB-EC"/>
</dbReference>
<sequence length="223" mass="25211">MAYWFQDGSSPAMEQTIFFHDYVMIFLVVVLSLVLYLSFWAVYLSYTSRSLMVNHQLEVAWTLIPGGILFFLAVPSLNLLYSSDNLLDPSVTLKVVGHQWFWSYSYSDLPKGPLSYDSYMVPSSDLSSGEFRLLEVDNRIVLPSSSNIRALVTGADVIHSWSVPSLGVKIDAIPGRLNSVEFFSKMVGVYYGQCSEICGANHSFMPICVEFILPQFFMEWVSF</sequence>
<feature type="transmembrane region" description="Helical" evidence="17">
    <location>
        <begin position="22"/>
        <end position="46"/>
    </location>
</feature>
<evidence type="ECO:0000256" key="17">
    <source>
        <dbReference type="SAM" id="Phobius"/>
    </source>
</evidence>
<keyword evidence="7 16" id="KW-0479">Metal-binding</keyword>
<organism evidence="20">
    <name type="scientific">Terebratalia transversa</name>
    <name type="common">Transverse lampshell</name>
    <dbReference type="NCBI Taxonomy" id="34513"/>
    <lineage>
        <taxon>Eukaryota</taxon>
        <taxon>Metazoa</taxon>
        <taxon>Spiralia</taxon>
        <taxon>Lophotrochozoa</taxon>
        <taxon>Brachiopoda</taxon>
        <taxon>Rhynchonelliformea</taxon>
        <taxon>Rhynchonellata</taxon>
        <taxon>Terebratellidina</taxon>
        <taxon>Laqueoidea</taxon>
        <taxon>Laqueidae</taxon>
        <taxon>Terebratalia</taxon>
    </lineage>
</organism>
<dbReference type="PROSITE" id="PS00078">
    <property type="entry name" value="COX2"/>
    <property type="match status" value="1"/>
</dbReference>
<evidence type="ECO:0000256" key="14">
    <source>
        <dbReference type="ARBA" id="ARBA00023136"/>
    </source>
</evidence>
<dbReference type="CDD" id="cd13912">
    <property type="entry name" value="CcO_II_C"/>
    <property type="match status" value="1"/>
</dbReference>
<dbReference type="PRINTS" id="PR01166">
    <property type="entry name" value="CYCOXIDASEII"/>
</dbReference>
<feature type="domain" description="Cytochrome oxidase subunit II transmembrane region profile" evidence="19">
    <location>
        <begin position="1"/>
        <end position="87"/>
    </location>
</feature>
<accession>Q953W9</accession>
<comment type="cofactor">
    <cofactor evidence="16">
        <name>Cu cation</name>
        <dbReference type="ChEBI" id="CHEBI:23378"/>
    </cofactor>
    <text evidence="16">Binds a copper A center.</text>
</comment>
<keyword evidence="5 16" id="KW-0679">Respiratory chain</keyword>
<evidence type="ECO:0000256" key="4">
    <source>
        <dbReference type="ARBA" id="ARBA00022448"/>
    </source>
</evidence>
<dbReference type="GeneID" id="803805"/>
<dbReference type="InterPro" id="IPR001505">
    <property type="entry name" value="Copper_CuA"/>
</dbReference>
<dbReference type="InterPro" id="IPR002429">
    <property type="entry name" value="CcO_II-like_C"/>
</dbReference>
<evidence type="ECO:0000256" key="8">
    <source>
        <dbReference type="ARBA" id="ARBA00022792"/>
    </source>
</evidence>
<dbReference type="PROSITE" id="PS50999">
    <property type="entry name" value="COX2_TM"/>
    <property type="match status" value="1"/>
</dbReference>
<evidence type="ECO:0000256" key="12">
    <source>
        <dbReference type="ARBA" id="ARBA00022989"/>
    </source>
</evidence>
<evidence type="ECO:0000313" key="20">
    <source>
        <dbReference type="EMBL" id="AAK95507.1"/>
    </source>
</evidence>
<keyword evidence="11 16" id="KW-0249">Electron transport</keyword>
<name>Q953W9_TERTR</name>
<dbReference type="InterPro" id="IPR045187">
    <property type="entry name" value="CcO_II"/>
</dbReference>
<dbReference type="FunFam" id="2.60.40.420:FF:000001">
    <property type="entry name" value="Cytochrome c oxidase subunit 2"/>
    <property type="match status" value="1"/>
</dbReference>
<dbReference type="GO" id="GO:0042773">
    <property type="term" value="P:ATP synthesis coupled electron transport"/>
    <property type="evidence" value="ECO:0007669"/>
    <property type="project" value="TreeGrafter"/>
</dbReference>
<comment type="similarity">
    <text evidence="2 16">Belongs to the cytochrome c oxidase subunit 2 family.</text>
</comment>